<evidence type="ECO:0000313" key="2">
    <source>
        <dbReference type="Proteomes" id="UP000054978"/>
    </source>
</evidence>
<dbReference type="PANTHER" id="PTHR33558">
    <property type="entry name" value="GLUTAREDOXIN-LIKE PROTEIN C5ORF63 HOMOLOG"/>
    <property type="match status" value="1"/>
</dbReference>
<dbReference type="STRING" id="1777144.AWB83_00334"/>
<dbReference type="InterPro" id="IPR036249">
    <property type="entry name" value="Thioredoxin-like_sf"/>
</dbReference>
<protein>
    <submittedName>
        <fullName evidence="1">Glutaredoxin 2</fullName>
    </submittedName>
</protein>
<reference evidence="1" key="1">
    <citation type="submission" date="2016-01" db="EMBL/GenBank/DDBJ databases">
        <authorList>
            <person name="Peeters C."/>
        </authorList>
    </citation>
    <scope>NUCLEOTIDE SEQUENCE [LARGE SCALE GENOMIC DNA]</scope>
    <source>
        <strain evidence="1">LMG 29326</strain>
    </source>
</reference>
<dbReference type="PANTHER" id="PTHR33558:SF1">
    <property type="entry name" value="GLUTAREDOXIN-LIKE PROTEIN C5ORF63 HOMOLOG"/>
    <property type="match status" value="1"/>
</dbReference>
<sequence>MTPAEGAPFILYGRAWCHLCEDMRAELEPIAARHGVAIEWIDIDEDPLLEARYDERVPVLVLDGVELCQYRLDAAAVHAALQSRRPIAAP</sequence>
<accession>A0A157ZAV4</accession>
<dbReference type="RefSeq" id="WP_087042508.1">
    <property type="nucleotide sequence ID" value="NZ_FCOB02000001.1"/>
</dbReference>
<dbReference type="Gene3D" id="3.40.30.10">
    <property type="entry name" value="Glutaredoxin"/>
    <property type="match status" value="1"/>
</dbReference>
<gene>
    <name evidence="1" type="ORF">AWB83_00334</name>
</gene>
<evidence type="ECO:0000313" key="1">
    <source>
        <dbReference type="EMBL" id="SAK42027.1"/>
    </source>
</evidence>
<dbReference type="Pfam" id="PF05768">
    <property type="entry name" value="Glrx-like"/>
    <property type="match status" value="1"/>
</dbReference>
<organism evidence="1 2">
    <name type="scientific">Caballeronia ptereochthonis</name>
    <dbReference type="NCBI Taxonomy" id="1777144"/>
    <lineage>
        <taxon>Bacteria</taxon>
        <taxon>Pseudomonadati</taxon>
        <taxon>Pseudomonadota</taxon>
        <taxon>Betaproteobacteria</taxon>
        <taxon>Burkholderiales</taxon>
        <taxon>Burkholderiaceae</taxon>
        <taxon>Caballeronia</taxon>
    </lineage>
</organism>
<comment type="caution">
    <text evidence="1">The sequence shown here is derived from an EMBL/GenBank/DDBJ whole genome shotgun (WGS) entry which is preliminary data.</text>
</comment>
<name>A0A157ZAV4_9BURK</name>
<proteinExistence type="predicted"/>
<dbReference type="OrthoDB" id="8779161at2"/>
<dbReference type="SUPFAM" id="SSF52833">
    <property type="entry name" value="Thioredoxin-like"/>
    <property type="match status" value="1"/>
</dbReference>
<dbReference type="Proteomes" id="UP000054978">
    <property type="component" value="Unassembled WGS sequence"/>
</dbReference>
<dbReference type="AlphaFoldDB" id="A0A157ZAV4"/>
<dbReference type="InterPro" id="IPR008554">
    <property type="entry name" value="Glutaredoxin-like"/>
</dbReference>
<dbReference type="EMBL" id="FCOB02000001">
    <property type="protein sequence ID" value="SAK42027.1"/>
    <property type="molecule type" value="Genomic_DNA"/>
</dbReference>
<dbReference type="InterPro" id="IPR052565">
    <property type="entry name" value="Glutaredoxin-like_YDR286C"/>
</dbReference>
<keyword evidence="2" id="KW-1185">Reference proteome</keyword>